<dbReference type="Gene3D" id="3.40.50.300">
    <property type="entry name" value="P-loop containing nucleotide triphosphate hydrolases"/>
    <property type="match status" value="1"/>
</dbReference>
<reference evidence="1 2" key="1">
    <citation type="journal article" date="2016" name="PLoS Pathog.">
        <title>Biosynthesis of antibiotic leucinostatins in bio-control fungus Purpureocillium lilacinum and their inhibition on phytophthora revealed by genome mining.</title>
        <authorList>
            <person name="Wang G."/>
            <person name="Liu Z."/>
            <person name="Lin R."/>
            <person name="Li E."/>
            <person name="Mao Z."/>
            <person name="Ling J."/>
            <person name="Yang Y."/>
            <person name="Yin W.B."/>
            <person name="Xie B."/>
        </authorList>
    </citation>
    <scope>NUCLEOTIDE SEQUENCE [LARGE SCALE GENOMIC DNA]</scope>
    <source>
        <strain evidence="1">170</strain>
    </source>
</reference>
<organism evidence="1 2">
    <name type="scientific">Pochonia chlamydosporia 170</name>
    <dbReference type="NCBI Taxonomy" id="1380566"/>
    <lineage>
        <taxon>Eukaryota</taxon>
        <taxon>Fungi</taxon>
        <taxon>Dikarya</taxon>
        <taxon>Ascomycota</taxon>
        <taxon>Pezizomycotina</taxon>
        <taxon>Sordariomycetes</taxon>
        <taxon>Hypocreomycetidae</taxon>
        <taxon>Hypocreales</taxon>
        <taxon>Clavicipitaceae</taxon>
        <taxon>Pochonia</taxon>
    </lineage>
</organism>
<name>A0A179FX97_METCM</name>
<proteinExistence type="predicted"/>
<sequence length="106" mass="12076">MAAYVWINGFPAVGKLTVARALQAMLPNSDLIDNHSLIDVVQLPRDHPEYNRQREQVRDEAFNRFVYPETDEQSACGNKQEQMRRIVIFTGMTNLTPLKVAVISCI</sequence>
<gene>
    <name evidence="1" type="ORF">VFPPC_02535</name>
</gene>
<dbReference type="CDD" id="cd02019">
    <property type="entry name" value="NK"/>
    <property type="match status" value="1"/>
</dbReference>
<dbReference type="InterPro" id="IPR027417">
    <property type="entry name" value="P-loop_NTPase"/>
</dbReference>
<dbReference type="EMBL" id="LSBJ02000002">
    <property type="protein sequence ID" value="OAQ69997.1"/>
    <property type="molecule type" value="Genomic_DNA"/>
</dbReference>
<dbReference type="AlphaFoldDB" id="A0A179FX97"/>
<accession>A0A179FX97</accession>
<comment type="caution">
    <text evidence="1">The sequence shown here is derived from an EMBL/GenBank/DDBJ whole genome shotgun (WGS) entry which is preliminary data.</text>
</comment>
<evidence type="ECO:0000313" key="2">
    <source>
        <dbReference type="Proteomes" id="UP000078397"/>
    </source>
</evidence>
<dbReference type="OrthoDB" id="5426988at2759"/>
<dbReference type="RefSeq" id="XP_018146534.1">
    <property type="nucleotide sequence ID" value="XM_018282169.1"/>
</dbReference>
<dbReference type="KEGG" id="pchm:VFPPC_02535"/>
<keyword evidence="2" id="KW-1185">Reference proteome</keyword>
<protein>
    <submittedName>
        <fullName evidence="1">AAA domain-containing protein</fullName>
    </submittedName>
</protein>
<dbReference type="GeneID" id="28846163"/>
<dbReference type="Proteomes" id="UP000078397">
    <property type="component" value="Unassembled WGS sequence"/>
</dbReference>
<dbReference type="STRING" id="1380566.A0A179FX97"/>
<evidence type="ECO:0000313" key="1">
    <source>
        <dbReference type="EMBL" id="OAQ69997.1"/>
    </source>
</evidence>